<dbReference type="GO" id="GO:0016787">
    <property type="term" value="F:hydrolase activity"/>
    <property type="evidence" value="ECO:0007669"/>
    <property type="project" value="UniProtKB-KW"/>
</dbReference>
<comment type="caution">
    <text evidence="2">The sequence shown here is derived from an EMBL/GenBank/DDBJ whole genome shotgun (WGS) entry which is preliminary data.</text>
</comment>
<dbReference type="RefSeq" id="WP_344529364.1">
    <property type="nucleotide sequence ID" value="NZ_BAAAPE010000009.1"/>
</dbReference>
<organism evidence="2 3">
    <name type="scientific">Streptomyces albiaxialis</name>
    <dbReference type="NCBI Taxonomy" id="329523"/>
    <lineage>
        <taxon>Bacteria</taxon>
        <taxon>Bacillati</taxon>
        <taxon>Actinomycetota</taxon>
        <taxon>Actinomycetes</taxon>
        <taxon>Kitasatosporales</taxon>
        <taxon>Streptomycetaceae</taxon>
        <taxon>Streptomyces</taxon>
    </lineage>
</organism>
<dbReference type="InterPro" id="IPR000073">
    <property type="entry name" value="AB_hydrolase_1"/>
</dbReference>
<dbReference type="EMBL" id="BAAAPE010000009">
    <property type="protein sequence ID" value="GAA2079132.1"/>
    <property type="molecule type" value="Genomic_DNA"/>
</dbReference>
<evidence type="ECO:0000259" key="1">
    <source>
        <dbReference type="Pfam" id="PF12697"/>
    </source>
</evidence>
<gene>
    <name evidence="2" type="ORF">GCM10009801_36460</name>
</gene>
<dbReference type="Pfam" id="PF12697">
    <property type="entry name" value="Abhydrolase_6"/>
    <property type="match status" value="1"/>
</dbReference>
<reference evidence="3" key="1">
    <citation type="journal article" date="2019" name="Int. J. Syst. Evol. Microbiol.">
        <title>The Global Catalogue of Microorganisms (GCM) 10K type strain sequencing project: providing services to taxonomists for standard genome sequencing and annotation.</title>
        <authorList>
            <consortium name="The Broad Institute Genomics Platform"/>
            <consortium name="The Broad Institute Genome Sequencing Center for Infectious Disease"/>
            <person name="Wu L."/>
            <person name="Ma J."/>
        </authorList>
    </citation>
    <scope>NUCLEOTIDE SEQUENCE [LARGE SCALE GENOMIC DNA]</scope>
    <source>
        <strain evidence="3">JCM 15478</strain>
    </source>
</reference>
<proteinExistence type="predicted"/>
<feature type="domain" description="AB hydrolase-1" evidence="1">
    <location>
        <begin position="23"/>
        <end position="234"/>
    </location>
</feature>
<accession>A0ABP5HQW2</accession>
<dbReference type="InterPro" id="IPR029058">
    <property type="entry name" value="AB_hydrolase_fold"/>
</dbReference>
<dbReference type="PANTHER" id="PTHR43194:SF2">
    <property type="entry name" value="PEROXISOMAL MEMBRANE PROTEIN LPX1"/>
    <property type="match status" value="1"/>
</dbReference>
<dbReference type="Proteomes" id="UP001500016">
    <property type="component" value="Unassembled WGS sequence"/>
</dbReference>
<protein>
    <submittedName>
        <fullName evidence="2">Alpha/beta hydrolase</fullName>
    </submittedName>
</protein>
<evidence type="ECO:0000313" key="3">
    <source>
        <dbReference type="Proteomes" id="UP001500016"/>
    </source>
</evidence>
<keyword evidence="2" id="KW-0378">Hydrolase</keyword>
<dbReference type="PANTHER" id="PTHR43194">
    <property type="entry name" value="HYDROLASE ALPHA/BETA FOLD FAMILY"/>
    <property type="match status" value="1"/>
</dbReference>
<dbReference type="SUPFAM" id="SSF53474">
    <property type="entry name" value="alpha/beta-Hydrolases"/>
    <property type="match status" value="1"/>
</dbReference>
<dbReference type="PRINTS" id="PR00111">
    <property type="entry name" value="ABHYDROLASE"/>
</dbReference>
<dbReference type="InterPro" id="IPR050228">
    <property type="entry name" value="Carboxylesterase_BioH"/>
</dbReference>
<sequence>MGTYVQLGAVRTWYGEAGEGEPLVLMHGGLVDARFFEPNLGPLAEHFRVYTPERRGHGHTPDVAGPITYGLMAEDTIAFLEKVIGGPADLVGHSDGAFTAMLVAMRRPDLVKRLVLISGGFNKAGSAEPEGTEWDVEEIARFLGPAYGEVSPDGEEHFEVVATKIGEMAAREPDLQASELAAVTARTLVMFADDDLVTLAHMTEMFEALPDAELALVPGTSHFLTQEKPELVNRLVLDFLTKDPVETVAPIRRAPAG</sequence>
<name>A0ABP5HQW2_9ACTN</name>
<dbReference type="Gene3D" id="3.40.50.1820">
    <property type="entry name" value="alpha/beta hydrolase"/>
    <property type="match status" value="1"/>
</dbReference>
<keyword evidence="3" id="KW-1185">Reference proteome</keyword>
<evidence type="ECO:0000313" key="2">
    <source>
        <dbReference type="EMBL" id="GAA2079132.1"/>
    </source>
</evidence>